<comment type="caution">
    <text evidence="2">The sequence shown here is derived from an EMBL/GenBank/DDBJ whole genome shotgun (WGS) entry which is preliminary data.</text>
</comment>
<keyword evidence="1" id="KW-0175">Coiled coil</keyword>
<dbReference type="AlphaFoldDB" id="A0A0K9GSQ7"/>
<dbReference type="Proteomes" id="UP000037146">
    <property type="component" value="Unassembled WGS sequence"/>
</dbReference>
<keyword evidence="3" id="KW-1185">Reference proteome</keyword>
<gene>
    <name evidence="2" type="ORF">AC625_09085</name>
</gene>
<dbReference type="PATRIC" id="fig|1679170.3.peg.1994"/>
<reference evidence="3" key="1">
    <citation type="submission" date="2015-07" db="EMBL/GenBank/DDBJ databases">
        <title>Genome sequencing project for genomic taxonomy and phylogenomics of Bacillus-like bacteria.</title>
        <authorList>
            <person name="Liu B."/>
            <person name="Wang J."/>
            <person name="Zhu Y."/>
            <person name="Liu G."/>
            <person name="Chen Q."/>
            <person name="Chen Z."/>
            <person name="Lan J."/>
            <person name="Che J."/>
            <person name="Ge C."/>
            <person name="Shi H."/>
            <person name="Pan Z."/>
            <person name="Liu X."/>
        </authorList>
    </citation>
    <scope>NUCLEOTIDE SEQUENCE [LARGE SCALE GENOMIC DNA]</scope>
    <source>
        <strain evidence="3">FJAT-27997</strain>
    </source>
</reference>
<accession>A0A0K9GSQ7</accession>
<protein>
    <submittedName>
        <fullName evidence="2">Uncharacterized protein</fullName>
    </submittedName>
</protein>
<evidence type="ECO:0000313" key="3">
    <source>
        <dbReference type="Proteomes" id="UP000037146"/>
    </source>
</evidence>
<dbReference type="EMBL" id="LFZW01000001">
    <property type="protein sequence ID" value="KMY49673.1"/>
    <property type="molecule type" value="Genomic_DNA"/>
</dbReference>
<evidence type="ECO:0000313" key="2">
    <source>
        <dbReference type="EMBL" id="KMY49673.1"/>
    </source>
</evidence>
<sequence length="94" mass="11198">MITKKEWTKLLDKQDKRRAFQEADQSFKQAQEAMFEIVKDGPEYGSQLKHVKQEMDEAYQQIQSALQVASEQQREQLQRYQEDLQSMIEDVEQS</sequence>
<feature type="coiled-coil region" evidence="1">
    <location>
        <begin position="48"/>
        <end position="94"/>
    </location>
</feature>
<proteinExistence type="predicted"/>
<name>A0A0K9GSQ7_9BACI</name>
<evidence type="ECO:0000256" key="1">
    <source>
        <dbReference type="SAM" id="Coils"/>
    </source>
</evidence>
<organism evidence="2 3">
    <name type="scientific">Peribacillus loiseleuriae</name>
    <dbReference type="NCBI Taxonomy" id="1679170"/>
    <lineage>
        <taxon>Bacteria</taxon>
        <taxon>Bacillati</taxon>
        <taxon>Bacillota</taxon>
        <taxon>Bacilli</taxon>
        <taxon>Bacillales</taxon>
        <taxon>Bacillaceae</taxon>
        <taxon>Peribacillus</taxon>
    </lineage>
</organism>